<dbReference type="GO" id="GO:0022857">
    <property type="term" value="F:transmembrane transporter activity"/>
    <property type="evidence" value="ECO:0007669"/>
    <property type="project" value="InterPro"/>
</dbReference>
<keyword evidence="5 7" id="KW-1133">Transmembrane helix</keyword>
<accession>A0A1M6F8Q8</accession>
<evidence type="ECO:0000256" key="5">
    <source>
        <dbReference type="ARBA" id="ARBA00022989"/>
    </source>
</evidence>
<dbReference type="PROSITE" id="PS50850">
    <property type="entry name" value="MFS"/>
    <property type="match status" value="1"/>
</dbReference>
<keyword evidence="2" id="KW-0813">Transport</keyword>
<dbReference type="InterPro" id="IPR036259">
    <property type="entry name" value="MFS_trans_sf"/>
</dbReference>
<feature type="transmembrane region" description="Helical" evidence="7">
    <location>
        <begin position="102"/>
        <end position="121"/>
    </location>
</feature>
<dbReference type="PANTHER" id="PTHR43266:SF2">
    <property type="entry name" value="MAJOR FACILITATOR SUPERFAMILY (MFS) PROFILE DOMAIN-CONTAINING PROTEIN"/>
    <property type="match status" value="1"/>
</dbReference>
<feature type="transmembrane region" description="Helical" evidence="7">
    <location>
        <begin position="258"/>
        <end position="276"/>
    </location>
</feature>
<sequence>MFHRLFINKDFFLLWTGKIVSQIGDRFYGIALAWWLLEKTQSPMIMGFFMAASVLPGLAIGPFAGVFIDRWNRRNIIILADVLRGILVLMVAHLSYCNQLRVWQIFAAAVMISLASAFFDPTVQAVVPQIVPEEHISRANSLSQMVSSSSMVLGPVLGAVFVNYMGFTLVFLINGISYLLSAFFESFIHVPSAESMAAKDKNSILSELQQGLRFIKLQRQLLLVVYIIGLVHLFVGSLQVSLPFIAKALSGNPLQHMGYLQMMLGLGMLLGAVYIHAKVKKIIHTKSLFLVILLIGVCYMLLGMLRFIDLHIFFPYGLLVFCIGILIANASIYWETLLQLNTPPSMTGRVFSISSMIGNITLPISYGISGIVLNHLSLVSVMIFSGAALLLIGTLLLQNDI</sequence>
<dbReference type="InterPro" id="IPR020846">
    <property type="entry name" value="MFS_dom"/>
</dbReference>
<evidence type="ECO:0000259" key="8">
    <source>
        <dbReference type="PROSITE" id="PS50850"/>
    </source>
</evidence>
<dbReference type="PANTHER" id="PTHR43266">
    <property type="entry name" value="MACROLIDE-EFFLUX PROTEIN"/>
    <property type="match status" value="1"/>
</dbReference>
<dbReference type="EMBL" id="FQZV01000010">
    <property type="protein sequence ID" value="SHI94087.1"/>
    <property type="molecule type" value="Genomic_DNA"/>
</dbReference>
<organism evidence="9 10">
    <name type="scientific">Geosporobacter subterraneus DSM 17957</name>
    <dbReference type="NCBI Taxonomy" id="1121919"/>
    <lineage>
        <taxon>Bacteria</taxon>
        <taxon>Bacillati</taxon>
        <taxon>Bacillota</taxon>
        <taxon>Clostridia</taxon>
        <taxon>Peptostreptococcales</taxon>
        <taxon>Thermotaleaceae</taxon>
        <taxon>Geosporobacter</taxon>
    </lineage>
</organism>
<evidence type="ECO:0000313" key="9">
    <source>
        <dbReference type="EMBL" id="SHI94087.1"/>
    </source>
</evidence>
<evidence type="ECO:0000256" key="4">
    <source>
        <dbReference type="ARBA" id="ARBA00022692"/>
    </source>
</evidence>
<dbReference type="InterPro" id="IPR011701">
    <property type="entry name" value="MFS"/>
</dbReference>
<proteinExistence type="predicted"/>
<keyword evidence="4 7" id="KW-0812">Transmembrane</keyword>
<dbReference type="SUPFAM" id="SSF103473">
    <property type="entry name" value="MFS general substrate transporter"/>
    <property type="match status" value="1"/>
</dbReference>
<evidence type="ECO:0000256" key="3">
    <source>
        <dbReference type="ARBA" id="ARBA00022475"/>
    </source>
</evidence>
<dbReference type="RefSeq" id="WP_110940214.1">
    <property type="nucleotide sequence ID" value="NZ_FQZV01000010.1"/>
</dbReference>
<evidence type="ECO:0000256" key="2">
    <source>
        <dbReference type="ARBA" id="ARBA00022448"/>
    </source>
</evidence>
<feature type="transmembrane region" description="Helical" evidence="7">
    <location>
        <begin position="12"/>
        <end position="37"/>
    </location>
</feature>
<dbReference type="AlphaFoldDB" id="A0A1M6F8Q8"/>
<feature type="transmembrane region" description="Helical" evidence="7">
    <location>
        <begin position="346"/>
        <end position="366"/>
    </location>
</feature>
<name>A0A1M6F8Q8_9FIRM</name>
<dbReference type="Gene3D" id="1.20.1250.20">
    <property type="entry name" value="MFS general substrate transporter like domains"/>
    <property type="match status" value="1"/>
</dbReference>
<reference evidence="10" key="1">
    <citation type="submission" date="2016-11" db="EMBL/GenBank/DDBJ databases">
        <authorList>
            <person name="Varghese N."/>
            <person name="Submissions S."/>
        </authorList>
    </citation>
    <scope>NUCLEOTIDE SEQUENCE [LARGE SCALE GENOMIC DNA]</scope>
    <source>
        <strain evidence="10">DSM 17957</strain>
    </source>
</reference>
<dbReference type="PRINTS" id="PR01988">
    <property type="entry name" value="EXPORTERBACE"/>
</dbReference>
<keyword evidence="3" id="KW-1003">Cell membrane</keyword>
<gene>
    <name evidence="9" type="ORF">SAMN02745975_00949</name>
</gene>
<evidence type="ECO:0000256" key="7">
    <source>
        <dbReference type="SAM" id="Phobius"/>
    </source>
</evidence>
<dbReference type="InterPro" id="IPR022324">
    <property type="entry name" value="Bacilysin_exporter_BacE_put"/>
</dbReference>
<protein>
    <submittedName>
        <fullName evidence="9">Predicted arabinose efflux permease, MFS family</fullName>
    </submittedName>
</protein>
<keyword evidence="6 7" id="KW-0472">Membrane</keyword>
<feature type="transmembrane region" description="Helical" evidence="7">
    <location>
        <begin position="378"/>
        <end position="397"/>
    </location>
</feature>
<dbReference type="CDD" id="cd06173">
    <property type="entry name" value="MFS_MefA_like"/>
    <property type="match status" value="1"/>
</dbReference>
<feature type="transmembrane region" description="Helical" evidence="7">
    <location>
        <begin position="288"/>
        <end position="308"/>
    </location>
</feature>
<evidence type="ECO:0000313" key="10">
    <source>
        <dbReference type="Proteomes" id="UP000184536"/>
    </source>
</evidence>
<dbReference type="Pfam" id="PF07690">
    <property type="entry name" value="MFS_1"/>
    <property type="match status" value="1"/>
</dbReference>
<feature type="domain" description="Major facilitator superfamily (MFS) profile" evidence="8">
    <location>
        <begin position="1"/>
        <end position="401"/>
    </location>
</feature>
<evidence type="ECO:0000256" key="6">
    <source>
        <dbReference type="ARBA" id="ARBA00023136"/>
    </source>
</evidence>
<evidence type="ECO:0000256" key="1">
    <source>
        <dbReference type="ARBA" id="ARBA00004651"/>
    </source>
</evidence>
<dbReference type="GO" id="GO:0005886">
    <property type="term" value="C:plasma membrane"/>
    <property type="evidence" value="ECO:0007669"/>
    <property type="project" value="UniProtKB-SubCell"/>
</dbReference>
<keyword evidence="10" id="KW-1185">Reference proteome</keyword>
<feature type="transmembrane region" description="Helical" evidence="7">
    <location>
        <begin position="314"/>
        <end position="334"/>
    </location>
</feature>
<dbReference type="OrthoDB" id="9775268at2"/>
<feature type="transmembrane region" description="Helical" evidence="7">
    <location>
        <begin position="221"/>
        <end position="246"/>
    </location>
</feature>
<dbReference type="STRING" id="1121919.SAMN02745975_00949"/>
<feature type="transmembrane region" description="Helical" evidence="7">
    <location>
        <begin position="43"/>
        <end position="64"/>
    </location>
</feature>
<comment type="subcellular location">
    <subcellularLocation>
        <location evidence="1">Cell membrane</location>
        <topology evidence="1">Multi-pass membrane protein</topology>
    </subcellularLocation>
</comment>
<dbReference type="Proteomes" id="UP000184536">
    <property type="component" value="Unassembled WGS sequence"/>
</dbReference>